<dbReference type="OrthoDB" id="746543at2759"/>
<dbReference type="Pfam" id="PF05056">
    <property type="entry name" value="DUF674"/>
    <property type="match status" value="1"/>
</dbReference>
<dbReference type="InterPro" id="IPR007750">
    <property type="entry name" value="DUF674"/>
</dbReference>
<reference evidence="1" key="1">
    <citation type="journal article" date="2022" name="Front. Genet.">
        <title>Chromosome-Scale Assembly of the Dendrobium nobile Genome Provides Insights Into the Molecular Mechanism of the Biosynthesis of the Medicinal Active Ingredient of Dendrobium.</title>
        <authorList>
            <person name="Xu Q."/>
            <person name="Niu S.-C."/>
            <person name="Li K.-L."/>
            <person name="Zheng P.-J."/>
            <person name="Zhang X.-J."/>
            <person name="Jia Y."/>
            <person name="Liu Y."/>
            <person name="Niu Y.-X."/>
            <person name="Yu L.-H."/>
            <person name="Chen D.-F."/>
            <person name="Zhang G.-Q."/>
        </authorList>
    </citation>
    <scope>NUCLEOTIDE SEQUENCE</scope>
    <source>
        <tissue evidence="1">Leaf</tissue>
    </source>
</reference>
<dbReference type="Proteomes" id="UP000829196">
    <property type="component" value="Unassembled WGS sequence"/>
</dbReference>
<dbReference type="EMBL" id="JAGYWB010000019">
    <property type="protein sequence ID" value="KAI0489207.1"/>
    <property type="molecule type" value="Genomic_DNA"/>
</dbReference>
<evidence type="ECO:0000313" key="1">
    <source>
        <dbReference type="EMBL" id="KAI0489207.1"/>
    </source>
</evidence>
<name>A0A8T3A4P4_DENNO</name>
<evidence type="ECO:0008006" key="3">
    <source>
        <dbReference type="Google" id="ProtNLM"/>
    </source>
</evidence>
<protein>
    <recommendedName>
        <fullName evidence="3">DUF674 family protein</fullName>
    </recommendedName>
</protein>
<organism evidence="1 2">
    <name type="scientific">Dendrobium nobile</name>
    <name type="common">Orchid</name>
    <dbReference type="NCBI Taxonomy" id="94219"/>
    <lineage>
        <taxon>Eukaryota</taxon>
        <taxon>Viridiplantae</taxon>
        <taxon>Streptophyta</taxon>
        <taxon>Embryophyta</taxon>
        <taxon>Tracheophyta</taxon>
        <taxon>Spermatophyta</taxon>
        <taxon>Magnoliopsida</taxon>
        <taxon>Liliopsida</taxon>
        <taxon>Asparagales</taxon>
        <taxon>Orchidaceae</taxon>
        <taxon>Epidendroideae</taxon>
        <taxon>Malaxideae</taxon>
        <taxon>Dendrobiinae</taxon>
        <taxon>Dendrobium</taxon>
    </lineage>
</organism>
<proteinExistence type="predicted"/>
<keyword evidence="2" id="KW-1185">Reference proteome</keyword>
<comment type="caution">
    <text evidence="1">The sequence shown here is derived from an EMBL/GenBank/DDBJ whole genome shotgun (WGS) entry which is preliminary data.</text>
</comment>
<sequence length="483" mass="54275">MSDISLRLLVDKEQKRVVFAEAGSDFIDVLFSFLTLPLGSIVRLLAKQSGLGSLDRLYDSVEQLDAKYLQSEACKEMLLKPRSAAAGICDDLKIKNIHDVNPRNFYICNESDCLIQSSCYYTYVTKARCSRCGKLMDNGRSWPKDTVKKRGVFVNDGADFIITDDLRVMPISLMSGFSLLEELRIKDADMLEERVINVGNDEALNLLRISLISQCTLTRLFFPDECIEQSVRCFSVIKGEIKEEIKEEIDDGEEEEQMNMKIIFNKKNNNVLYAEVEGDFVNQLLSFLTFPLGSVFMLLGDQISLGCISNLYSTMKRLNLECFESEKCKDMLMLPEIASYYGCSDQMMQLDEMSSTERTISSSCVKCLLDNQSKSRLTPPCKHGLSEAKVIEQNPKLKNGGSDYGGGFVEDERKFMVADNLQISPISSISVITKGIDFLISDLVEKEVSVDKAKVLSLLGATLSSKTVLTDVFSTKPMYRKSY</sequence>
<dbReference type="AlphaFoldDB" id="A0A8T3A4P4"/>
<dbReference type="PANTHER" id="PTHR33103">
    <property type="entry name" value="OS01G0153900 PROTEIN"/>
    <property type="match status" value="1"/>
</dbReference>
<evidence type="ECO:0000313" key="2">
    <source>
        <dbReference type="Proteomes" id="UP000829196"/>
    </source>
</evidence>
<dbReference type="PANTHER" id="PTHR33103:SF27">
    <property type="entry name" value="OS04G0594700 PROTEIN"/>
    <property type="match status" value="1"/>
</dbReference>
<gene>
    <name evidence="1" type="ORF">KFK09_029049</name>
</gene>
<accession>A0A8T3A4P4</accession>